<sequence length="211" mass="24232">MTYFLQFDRSVFIWINTDWTNALFDLIMPWITHLGDPNIVWVWIIGIGLLRVKQFAPSTETDLSSRQKFKLYLQVGLFFCLFLVLIYGVSAGVCSSLKYLFDRPRPFEQQHVMLRVSAGIAADLSENGSFPSGHTSNAFMVAAFLAECIPRRRYAFYGMAITVALSRIYLGVHFPGEVLFGAFLGWSIARSMLSFQWLRNRLTREKDYKGK</sequence>
<dbReference type="AlphaFoldDB" id="A0A8J6P4P4"/>
<evidence type="ECO:0000259" key="2">
    <source>
        <dbReference type="SMART" id="SM00014"/>
    </source>
</evidence>
<organism evidence="3 4">
    <name type="scientific">Candidatus Desulfatibia vada</name>
    <dbReference type="NCBI Taxonomy" id="2841696"/>
    <lineage>
        <taxon>Bacteria</taxon>
        <taxon>Pseudomonadati</taxon>
        <taxon>Thermodesulfobacteriota</taxon>
        <taxon>Desulfobacteria</taxon>
        <taxon>Desulfobacterales</taxon>
        <taxon>Desulfobacterales incertae sedis</taxon>
        <taxon>Candidatus Desulfatibia</taxon>
    </lineage>
</organism>
<feature type="transmembrane region" description="Helical" evidence="1">
    <location>
        <begin position="178"/>
        <end position="198"/>
    </location>
</feature>
<dbReference type="InterPro" id="IPR000326">
    <property type="entry name" value="PAP2/HPO"/>
</dbReference>
<reference evidence="3 4" key="1">
    <citation type="submission" date="2020-08" db="EMBL/GenBank/DDBJ databases">
        <title>Bridging the membrane lipid divide: bacteria of the FCB group superphylum have the potential to synthesize archaeal ether lipids.</title>
        <authorList>
            <person name="Villanueva L."/>
            <person name="Von Meijenfeldt F.A.B."/>
            <person name="Westbye A.B."/>
            <person name="Yadav S."/>
            <person name="Hopmans E.C."/>
            <person name="Dutilh B.E."/>
            <person name="Sinninghe Damste J.S."/>
        </authorList>
    </citation>
    <scope>NUCLEOTIDE SEQUENCE [LARGE SCALE GENOMIC DNA]</scope>
    <source>
        <strain evidence="3">NIOZ-UU17</strain>
    </source>
</reference>
<proteinExistence type="predicted"/>
<dbReference type="InterPro" id="IPR036938">
    <property type="entry name" value="PAP2/HPO_sf"/>
</dbReference>
<evidence type="ECO:0000256" key="1">
    <source>
        <dbReference type="SAM" id="Phobius"/>
    </source>
</evidence>
<dbReference type="Proteomes" id="UP000605201">
    <property type="component" value="Unassembled WGS sequence"/>
</dbReference>
<dbReference type="Pfam" id="PF01569">
    <property type="entry name" value="PAP2"/>
    <property type="match status" value="1"/>
</dbReference>
<keyword evidence="1" id="KW-0812">Transmembrane</keyword>
<keyword evidence="1" id="KW-0472">Membrane</keyword>
<dbReference type="PANTHER" id="PTHR14969">
    <property type="entry name" value="SPHINGOSINE-1-PHOSPHATE PHOSPHOHYDROLASE"/>
    <property type="match status" value="1"/>
</dbReference>
<dbReference type="GO" id="GO:0042392">
    <property type="term" value="F:sphingosine-1-phosphate phosphatase activity"/>
    <property type="evidence" value="ECO:0007669"/>
    <property type="project" value="TreeGrafter"/>
</dbReference>
<dbReference type="PANTHER" id="PTHR14969:SF13">
    <property type="entry name" value="AT30094P"/>
    <property type="match status" value="1"/>
</dbReference>
<name>A0A8J6P4P4_9BACT</name>
<comment type="caution">
    <text evidence="3">The sequence shown here is derived from an EMBL/GenBank/DDBJ whole genome shotgun (WGS) entry which is preliminary data.</text>
</comment>
<dbReference type="SMART" id="SM00014">
    <property type="entry name" value="acidPPc"/>
    <property type="match status" value="1"/>
</dbReference>
<dbReference type="EMBL" id="JACNIG010000214">
    <property type="protein sequence ID" value="MBC8432270.1"/>
    <property type="molecule type" value="Genomic_DNA"/>
</dbReference>
<keyword evidence="1" id="KW-1133">Transmembrane helix</keyword>
<protein>
    <submittedName>
        <fullName evidence="3">Phosphatase PAP2 family protein</fullName>
    </submittedName>
</protein>
<feature type="domain" description="Phosphatidic acid phosphatase type 2/haloperoxidase" evidence="2">
    <location>
        <begin position="81"/>
        <end position="193"/>
    </location>
</feature>
<gene>
    <name evidence="3" type="ORF">H8D96_10145</name>
</gene>
<dbReference type="Gene3D" id="1.20.144.10">
    <property type="entry name" value="Phosphatidic acid phosphatase type 2/haloperoxidase"/>
    <property type="match status" value="1"/>
</dbReference>
<accession>A0A8J6P4P4</accession>
<feature type="transmembrane region" description="Helical" evidence="1">
    <location>
        <begin position="76"/>
        <end position="101"/>
    </location>
</feature>
<feature type="transmembrane region" description="Helical" evidence="1">
    <location>
        <begin position="38"/>
        <end position="56"/>
    </location>
</feature>
<evidence type="ECO:0000313" key="3">
    <source>
        <dbReference type="EMBL" id="MBC8432270.1"/>
    </source>
</evidence>
<dbReference type="SUPFAM" id="SSF48317">
    <property type="entry name" value="Acid phosphatase/Vanadium-dependent haloperoxidase"/>
    <property type="match status" value="1"/>
</dbReference>
<evidence type="ECO:0000313" key="4">
    <source>
        <dbReference type="Proteomes" id="UP000605201"/>
    </source>
</evidence>